<comment type="caution">
    <text evidence="1">The sequence shown here is derived from an EMBL/GenBank/DDBJ whole genome shotgun (WGS) entry which is preliminary data.</text>
</comment>
<organism evidence="1 2">
    <name type="scientific">Trichinella nativa</name>
    <dbReference type="NCBI Taxonomy" id="6335"/>
    <lineage>
        <taxon>Eukaryota</taxon>
        <taxon>Metazoa</taxon>
        <taxon>Ecdysozoa</taxon>
        <taxon>Nematoda</taxon>
        <taxon>Enoplea</taxon>
        <taxon>Dorylaimia</taxon>
        <taxon>Trichinellida</taxon>
        <taxon>Trichinellidae</taxon>
        <taxon>Trichinella</taxon>
    </lineage>
</organism>
<name>A0A0V1KQ08_9BILA</name>
<dbReference type="OrthoDB" id="5921961at2759"/>
<keyword evidence="2" id="KW-1185">Reference proteome</keyword>
<dbReference type="Proteomes" id="UP000054721">
    <property type="component" value="Unassembled WGS sequence"/>
</dbReference>
<sequence length="100" mass="11590">MANDERRWKLFISNIVKEIQDLPQLLDTLYYERQSSRLGQQGLPVAHASCEHLVVARAGHQWHSGRSRDRKPQMNITAVYNHVVEAEHGGRHRPNTLQKL</sequence>
<protein>
    <submittedName>
        <fullName evidence="1">Uncharacterized protein</fullName>
    </submittedName>
</protein>
<reference evidence="1 2" key="1">
    <citation type="submission" date="2015-05" db="EMBL/GenBank/DDBJ databases">
        <title>Evolution of Trichinella species and genotypes.</title>
        <authorList>
            <person name="Korhonen P.K."/>
            <person name="Edoardo P."/>
            <person name="Giuseppe L.R."/>
            <person name="Gasser R.B."/>
        </authorList>
    </citation>
    <scope>NUCLEOTIDE SEQUENCE [LARGE SCALE GENOMIC DNA]</scope>
    <source>
        <strain evidence="1">ISS10</strain>
    </source>
</reference>
<accession>A0A0V1KQ08</accession>
<dbReference type="AlphaFoldDB" id="A0A0V1KQ08"/>
<proteinExistence type="predicted"/>
<evidence type="ECO:0000313" key="1">
    <source>
        <dbReference type="EMBL" id="KRZ49411.1"/>
    </source>
</evidence>
<gene>
    <name evidence="1" type="ORF">T02_14841</name>
</gene>
<evidence type="ECO:0000313" key="2">
    <source>
        <dbReference type="Proteomes" id="UP000054721"/>
    </source>
</evidence>
<dbReference type="EMBL" id="JYDW01000314">
    <property type="protein sequence ID" value="KRZ49411.1"/>
    <property type="molecule type" value="Genomic_DNA"/>
</dbReference>